<feature type="compositionally biased region" description="Polar residues" evidence="1">
    <location>
        <begin position="1"/>
        <end position="10"/>
    </location>
</feature>
<feature type="compositionally biased region" description="Basic and acidic residues" evidence="1">
    <location>
        <begin position="121"/>
        <end position="134"/>
    </location>
</feature>
<feature type="region of interest" description="Disordered" evidence="1">
    <location>
        <begin position="1"/>
        <end position="31"/>
    </location>
</feature>
<evidence type="ECO:0000313" key="2">
    <source>
        <dbReference type="EMBL" id="OCF23258.1"/>
    </source>
</evidence>
<gene>
    <name evidence="2" type="ORF">I302_07612</name>
    <name evidence="3" type="ORF">I302_108022</name>
</gene>
<organism evidence="2">
    <name type="scientific">Kwoniella bestiolae CBS 10118</name>
    <dbReference type="NCBI Taxonomy" id="1296100"/>
    <lineage>
        <taxon>Eukaryota</taxon>
        <taxon>Fungi</taxon>
        <taxon>Dikarya</taxon>
        <taxon>Basidiomycota</taxon>
        <taxon>Agaricomycotina</taxon>
        <taxon>Tremellomycetes</taxon>
        <taxon>Tremellales</taxon>
        <taxon>Cryptococcaceae</taxon>
        <taxon>Kwoniella</taxon>
    </lineage>
</organism>
<dbReference type="AlphaFoldDB" id="A0A1B9FWW9"/>
<feature type="compositionally biased region" description="Acidic residues" evidence="1">
    <location>
        <begin position="135"/>
        <end position="145"/>
    </location>
</feature>
<evidence type="ECO:0000313" key="4">
    <source>
        <dbReference type="Proteomes" id="UP000092730"/>
    </source>
</evidence>
<dbReference type="GeneID" id="30212011"/>
<protein>
    <recommendedName>
        <fullName evidence="5">EKC/KEOPS complex subunit GON7</fullName>
    </recommendedName>
</protein>
<evidence type="ECO:0000256" key="1">
    <source>
        <dbReference type="SAM" id="MobiDB-lite"/>
    </source>
</evidence>
<sequence length="145" mass="15692">MTSKTIQLTYTLHPPSSISPPLDASSSPIPSSSTLTFAVPPTPTNSSAISLPPKITQLTSDTSKYYESLTISLRSLQQNLNDTLTKYKDAVGDLEKQKEDFGKVGHGMGRATVMSLAVNGDFKDQREGYQKEESESGSEEDSESD</sequence>
<reference evidence="3" key="4">
    <citation type="submission" date="2024-02" db="EMBL/GenBank/DDBJ databases">
        <title>Comparative genomics of Cryptococcus and Kwoniella reveals pathogenesis evolution and contrasting modes of karyotype evolution via chromosome fusion or intercentromeric recombination.</title>
        <authorList>
            <person name="Coelho M.A."/>
            <person name="David-Palma M."/>
            <person name="Shea T."/>
            <person name="Bowers K."/>
            <person name="McGinley-Smith S."/>
            <person name="Mohammad A.W."/>
            <person name="Gnirke A."/>
            <person name="Yurkov A.M."/>
            <person name="Nowrousian M."/>
            <person name="Sun S."/>
            <person name="Cuomo C.A."/>
            <person name="Heitman J."/>
        </authorList>
    </citation>
    <scope>NUCLEOTIDE SEQUENCE</scope>
    <source>
        <strain evidence="3">CBS 10118</strain>
    </source>
</reference>
<keyword evidence="4" id="KW-1185">Reference proteome</keyword>
<name>A0A1B9FWW9_9TREE</name>
<dbReference type="RefSeq" id="XP_019044328.1">
    <property type="nucleotide sequence ID" value="XM_019194205.1"/>
</dbReference>
<feature type="region of interest" description="Disordered" evidence="1">
    <location>
        <begin position="118"/>
        <end position="145"/>
    </location>
</feature>
<proteinExistence type="predicted"/>
<dbReference type="KEGG" id="kbi:30212011"/>
<dbReference type="EMBL" id="CP144547">
    <property type="protein sequence ID" value="WVW85984.1"/>
    <property type="molecule type" value="Genomic_DNA"/>
</dbReference>
<dbReference type="OrthoDB" id="2553859at2759"/>
<reference evidence="2" key="1">
    <citation type="submission" date="2013-07" db="EMBL/GenBank/DDBJ databases">
        <title>The Genome Sequence of Cryptococcus bestiolae CBS10118.</title>
        <authorList>
            <consortium name="The Broad Institute Genome Sequencing Platform"/>
            <person name="Cuomo C."/>
            <person name="Litvintseva A."/>
            <person name="Chen Y."/>
            <person name="Heitman J."/>
            <person name="Sun S."/>
            <person name="Springer D."/>
            <person name="Dromer F."/>
            <person name="Young S.K."/>
            <person name="Zeng Q."/>
            <person name="Gargeya S."/>
            <person name="Fitzgerald M."/>
            <person name="Abouelleil A."/>
            <person name="Alvarado L."/>
            <person name="Berlin A.M."/>
            <person name="Chapman S.B."/>
            <person name="Dewar J."/>
            <person name="Goldberg J."/>
            <person name="Griggs A."/>
            <person name="Gujja S."/>
            <person name="Hansen M."/>
            <person name="Howarth C."/>
            <person name="Imamovic A."/>
            <person name="Larimer J."/>
            <person name="McCowan C."/>
            <person name="Murphy C."/>
            <person name="Pearson M."/>
            <person name="Priest M."/>
            <person name="Roberts A."/>
            <person name="Saif S."/>
            <person name="Shea T."/>
            <person name="Sykes S."/>
            <person name="Wortman J."/>
            <person name="Nusbaum C."/>
            <person name="Birren B."/>
        </authorList>
    </citation>
    <scope>NUCLEOTIDE SEQUENCE [LARGE SCALE GENOMIC DNA]</scope>
    <source>
        <strain evidence="2">CBS 10118</strain>
    </source>
</reference>
<dbReference type="VEuPathDB" id="FungiDB:I302_07612"/>
<reference evidence="2" key="3">
    <citation type="submission" date="2014-01" db="EMBL/GenBank/DDBJ databases">
        <title>Evolution of pathogenesis and genome organization in the Tremellales.</title>
        <authorList>
            <person name="Cuomo C."/>
            <person name="Litvintseva A."/>
            <person name="Heitman J."/>
            <person name="Chen Y."/>
            <person name="Sun S."/>
            <person name="Springer D."/>
            <person name="Dromer F."/>
            <person name="Young S."/>
            <person name="Zeng Q."/>
            <person name="Chapman S."/>
            <person name="Gujja S."/>
            <person name="Saif S."/>
            <person name="Birren B."/>
        </authorList>
    </citation>
    <scope>NUCLEOTIDE SEQUENCE</scope>
    <source>
        <strain evidence="2">CBS 10118</strain>
    </source>
</reference>
<reference evidence="3" key="2">
    <citation type="submission" date="2013-07" db="EMBL/GenBank/DDBJ databases">
        <authorList>
            <consortium name="The Broad Institute Genome Sequencing Platform"/>
            <person name="Cuomo C."/>
            <person name="Litvintseva A."/>
            <person name="Chen Y."/>
            <person name="Heitman J."/>
            <person name="Sun S."/>
            <person name="Springer D."/>
            <person name="Dromer F."/>
            <person name="Young S.K."/>
            <person name="Zeng Q."/>
            <person name="Gargeya S."/>
            <person name="Fitzgerald M."/>
            <person name="Abouelleil A."/>
            <person name="Alvarado L."/>
            <person name="Berlin A.M."/>
            <person name="Chapman S.B."/>
            <person name="Dewar J."/>
            <person name="Goldberg J."/>
            <person name="Griggs A."/>
            <person name="Gujja S."/>
            <person name="Hansen M."/>
            <person name="Howarth C."/>
            <person name="Imamovic A."/>
            <person name="Larimer J."/>
            <person name="McCowan C."/>
            <person name="Murphy C."/>
            <person name="Pearson M."/>
            <person name="Priest M."/>
            <person name="Roberts A."/>
            <person name="Saif S."/>
            <person name="Shea T."/>
            <person name="Sykes S."/>
            <person name="Wortman J."/>
            <person name="Nusbaum C."/>
            <person name="Birren B."/>
        </authorList>
    </citation>
    <scope>NUCLEOTIDE SEQUENCE</scope>
    <source>
        <strain evidence="3">CBS 10118</strain>
    </source>
</reference>
<feature type="compositionally biased region" description="Low complexity" evidence="1">
    <location>
        <begin position="14"/>
        <end position="31"/>
    </location>
</feature>
<dbReference type="Proteomes" id="UP000092730">
    <property type="component" value="Chromosome 7"/>
</dbReference>
<evidence type="ECO:0000313" key="3">
    <source>
        <dbReference type="EMBL" id="WVW85984.1"/>
    </source>
</evidence>
<evidence type="ECO:0008006" key="5">
    <source>
        <dbReference type="Google" id="ProtNLM"/>
    </source>
</evidence>
<accession>A0A1B9FWW9</accession>
<dbReference type="EMBL" id="KI894024">
    <property type="protein sequence ID" value="OCF23258.1"/>
    <property type="molecule type" value="Genomic_DNA"/>
</dbReference>